<evidence type="ECO:0000313" key="3">
    <source>
        <dbReference type="Proteomes" id="UP000246351"/>
    </source>
</evidence>
<evidence type="ECO:0000256" key="1">
    <source>
        <dbReference type="SAM" id="Phobius"/>
    </source>
</evidence>
<name>A0A317Z4P6_STAPS</name>
<feature type="non-terminal residue" evidence="2">
    <location>
        <position position="45"/>
    </location>
</feature>
<gene>
    <name evidence="2" type="ORF">DD924_18710</name>
</gene>
<dbReference type="AlphaFoldDB" id="A0A317Z4P6"/>
<keyword evidence="1" id="KW-0812">Transmembrane</keyword>
<sequence length="45" mass="5173">MEYKRTQKRKNPVLRFLLWFVGILFILAVIAVAYLAFKIFAVGGA</sequence>
<keyword evidence="1" id="KW-0472">Membrane</keyword>
<comment type="caution">
    <text evidence="2">The sequence shown here is derived from an EMBL/GenBank/DDBJ whole genome shotgun (WGS) entry which is preliminary data.</text>
</comment>
<keyword evidence="1" id="KW-1133">Transmembrane helix</keyword>
<proteinExistence type="predicted"/>
<dbReference type="EMBL" id="QEIV01002283">
    <property type="protein sequence ID" value="PWZ93867.1"/>
    <property type="molecule type" value="Genomic_DNA"/>
</dbReference>
<dbReference type="Proteomes" id="UP000246351">
    <property type="component" value="Unassembled WGS sequence"/>
</dbReference>
<protein>
    <submittedName>
        <fullName evidence="2">LytR family transcriptional regulator</fullName>
    </submittedName>
</protein>
<evidence type="ECO:0000313" key="2">
    <source>
        <dbReference type="EMBL" id="PWZ93867.1"/>
    </source>
</evidence>
<reference evidence="2 3" key="1">
    <citation type="journal article" date="2018" name="Vet. Microbiol.">
        <title>Clonal diversity and geographic distribution of methicillin-resistant Staphylococcus pseudintermedius from Australian animals: Discovery of novel sequence types.</title>
        <authorList>
            <person name="Worthing K.A."/>
            <person name="Abraham S."/>
            <person name="Coombs G.W."/>
            <person name="Pang S."/>
            <person name="Saputra S."/>
            <person name="Jordan D."/>
            <person name="Trott D.J."/>
            <person name="Norris J.M."/>
        </authorList>
    </citation>
    <scope>NUCLEOTIDE SEQUENCE [LARGE SCALE GENOMIC DNA]</scope>
    <source>
        <strain evidence="2 3">ST71 3</strain>
    </source>
</reference>
<feature type="transmembrane region" description="Helical" evidence="1">
    <location>
        <begin position="12"/>
        <end position="37"/>
    </location>
</feature>
<organism evidence="2 3">
    <name type="scientific">Staphylococcus pseudintermedius</name>
    <dbReference type="NCBI Taxonomy" id="283734"/>
    <lineage>
        <taxon>Bacteria</taxon>
        <taxon>Bacillati</taxon>
        <taxon>Bacillota</taxon>
        <taxon>Bacilli</taxon>
        <taxon>Bacillales</taxon>
        <taxon>Staphylococcaceae</taxon>
        <taxon>Staphylococcus</taxon>
        <taxon>Staphylococcus intermedius group</taxon>
    </lineage>
</organism>
<accession>A0A317Z4P6</accession>